<dbReference type="AlphaFoldDB" id="D7FNA9"/>
<evidence type="ECO:0000256" key="6">
    <source>
        <dbReference type="ARBA" id="ARBA00022970"/>
    </source>
</evidence>
<dbReference type="GO" id="GO:0003333">
    <property type="term" value="P:amino acid transmembrane transport"/>
    <property type="evidence" value="ECO:0007669"/>
    <property type="project" value="InterPro"/>
</dbReference>
<dbReference type="PANTHER" id="PTHR32195">
    <property type="entry name" value="OS07G0662800 PROTEIN"/>
    <property type="match status" value="1"/>
</dbReference>
<keyword evidence="11" id="KW-1185">Reference proteome</keyword>
<protein>
    <submittedName>
        <fullName evidence="10">Tyrosine Transport protein</fullName>
    </submittedName>
</protein>
<keyword evidence="3" id="KW-1003">Cell membrane</keyword>
<dbReference type="Proteomes" id="UP000002630">
    <property type="component" value="Linkage Group LG25"/>
</dbReference>
<evidence type="ECO:0000256" key="4">
    <source>
        <dbReference type="ARBA" id="ARBA00022519"/>
    </source>
</evidence>
<organism evidence="10 11">
    <name type="scientific">Ectocarpus siliculosus</name>
    <name type="common">Brown alga</name>
    <name type="synonym">Conferva siliculosa</name>
    <dbReference type="NCBI Taxonomy" id="2880"/>
    <lineage>
        <taxon>Eukaryota</taxon>
        <taxon>Sar</taxon>
        <taxon>Stramenopiles</taxon>
        <taxon>Ochrophyta</taxon>
        <taxon>PX clade</taxon>
        <taxon>Phaeophyceae</taxon>
        <taxon>Ectocarpales</taxon>
        <taxon>Ectocarpaceae</taxon>
        <taxon>Ectocarpus</taxon>
    </lineage>
</organism>
<evidence type="ECO:0000256" key="5">
    <source>
        <dbReference type="ARBA" id="ARBA00022692"/>
    </source>
</evidence>
<keyword evidence="5 9" id="KW-0812">Transmembrane</keyword>
<evidence type="ECO:0000256" key="9">
    <source>
        <dbReference type="SAM" id="Phobius"/>
    </source>
</evidence>
<dbReference type="PANTHER" id="PTHR32195:SF26">
    <property type="entry name" value="TRYPTOPHAN OR TYROSINE TRANSPORTER PROTEIN"/>
    <property type="match status" value="1"/>
</dbReference>
<dbReference type="InterPro" id="IPR013059">
    <property type="entry name" value="Trp_tyr_transpt"/>
</dbReference>
<dbReference type="InParanoid" id="D7FNA9"/>
<feature type="transmembrane region" description="Helical" evidence="9">
    <location>
        <begin position="245"/>
        <end position="265"/>
    </location>
</feature>
<dbReference type="STRING" id="2880.D7FNA9"/>
<evidence type="ECO:0000313" key="11">
    <source>
        <dbReference type="Proteomes" id="UP000002630"/>
    </source>
</evidence>
<feature type="transmembrane region" description="Helical" evidence="9">
    <location>
        <begin position="373"/>
        <end position="391"/>
    </location>
</feature>
<dbReference type="PRINTS" id="PR00166">
    <property type="entry name" value="AROAAPRMEASE"/>
</dbReference>
<feature type="transmembrane region" description="Helical" evidence="9">
    <location>
        <begin position="105"/>
        <end position="123"/>
    </location>
</feature>
<feature type="transmembrane region" description="Helical" evidence="9">
    <location>
        <begin position="345"/>
        <end position="361"/>
    </location>
</feature>
<feature type="transmembrane region" description="Helical" evidence="9">
    <location>
        <begin position="51"/>
        <end position="73"/>
    </location>
</feature>
<keyword evidence="8 9" id="KW-0472">Membrane</keyword>
<evidence type="ECO:0000256" key="2">
    <source>
        <dbReference type="ARBA" id="ARBA00022448"/>
    </source>
</evidence>
<keyword evidence="7 9" id="KW-1133">Transmembrane helix</keyword>
<dbReference type="OMA" id="PHIHQVN"/>
<feature type="transmembrane region" description="Helical" evidence="9">
    <location>
        <begin position="175"/>
        <end position="195"/>
    </location>
</feature>
<keyword evidence="2" id="KW-0813">Transport</keyword>
<evidence type="ECO:0000256" key="8">
    <source>
        <dbReference type="ARBA" id="ARBA00023136"/>
    </source>
</evidence>
<evidence type="ECO:0000313" key="10">
    <source>
        <dbReference type="EMBL" id="CBJ30166.1"/>
    </source>
</evidence>
<sequence>MDRLFSTLEPCDVSGFKRKPTNLLSAASLIAGTAVGAGILALPAATLQAGLLPSAVGLVMMWAYMVGTALLIAEVNVNVICSQGTPGVGLIALAEQALGKGGARFTGLVYVFIHYSLLVAYMAQGGELLAESFNSVFATAGSGIAALPEWASPVAFCLALGGLVLFFTEEFVASVNSVLVGVVLLSFFGLVGVGSGGVQMNYLAEQDWSKLPSTVPVLFIAMVFHNVIPVVTTQLEGDVDKIRKAVIGVSLAPLLMFIAWNGVILGSVSKDAGLVAEAAGGVFDPLQALRANAGSAEGAGALIGPLISIFSEVAIITSFIGFIVGLLDFFTDVLKIPPGDTSKELPLYGAILLPPLGVAVTDPDIFFAALDTAGTFGISLLCGVLPAAMAWRQRYSGDSTIATLPLVPGGKATLAGIAGFAGVVIFQKLLEMAGLTVPA</sequence>
<feature type="transmembrane region" description="Helical" evidence="9">
    <location>
        <begin position="215"/>
        <end position="233"/>
    </location>
</feature>
<evidence type="ECO:0000256" key="7">
    <source>
        <dbReference type="ARBA" id="ARBA00022989"/>
    </source>
</evidence>
<name>D7FNA9_ECTSI</name>
<reference evidence="10 11" key="1">
    <citation type="journal article" date="2010" name="Nature">
        <title>The Ectocarpus genome and the independent evolution of multicellularity in brown algae.</title>
        <authorList>
            <person name="Cock J.M."/>
            <person name="Sterck L."/>
            <person name="Rouze P."/>
            <person name="Scornet D."/>
            <person name="Allen A.E."/>
            <person name="Amoutzias G."/>
            <person name="Anthouard V."/>
            <person name="Artiguenave F."/>
            <person name="Aury J.M."/>
            <person name="Badger J.H."/>
            <person name="Beszteri B."/>
            <person name="Billiau K."/>
            <person name="Bonnet E."/>
            <person name="Bothwell J.H."/>
            <person name="Bowler C."/>
            <person name="Boyen C."/>
            <person name="Brownlee C."/>
            <person name="Carrano C.J."/>
            <person name="Charrier B."/>
            <person name="Cho G.Y."/>
            <person name="Coelho S.M."/>
            <person name="Collen J."/>
            <person name="Corre E."/>
            <person name="Da Silva C."/>
            <person name="Delage L."/>
            <person name="Delaroque N."/>
            <person name="Dittami S.M."/>
            <person name="Doulbeau S."/>
            <person name="Elias M."/>
            <person name="Farnham G."/>
            <person name="Gachon C.M."/>
            <person name="Gschloessl B."/>
            <person name="Heesch S."/>
            <person name="Jabbari K."/>
            <person name="Jubin C."/>
            <person name="Kawai H."/>
            <person name="Kimura K."/>
            <person name="Kloareg B."/>
            <person name="Kupper F.C."/>
            <person name="Lang D."/>
            <person name="Le Bail A."/>
            <person name="Leblanc C."/>
            <person name="Lerouge P."/>
            <person name="Lohr M."/>
            <person name="Lopez P.J."/>
            <person name="Martens C."/>
            <person name="Maumus F."/>
            <person name="Michel G."/>
            <person name="Miranda-Saavedra D."/>
            <person name="Morales J."/>
            <person name="Moreau H."/>
            <person name="Motomura T."/>
            <person name="Nagasato C."/>
            <person name="Napoli C.A."/>
            <person name="Nelson D.R."/>
            <person name="Nyvall-Collen P."/>
            <person name="Peters A.F."/>
            <person name="Pommier C."/>
            <person name="Potin P."/>
            <person name="Poulain J."/>
            <person name="Quesneville H."/>
            <person name="Read B."/>
            <person name="Rensing S.A."/>
            <person name="Ritter A."/>
            <person name="Rousvoal S."/>
            <person name="Samanta M."/>
            <person name="Samson G."/>
            <person name="Schroeder D.C."/>
            <person name="Segurens B."/>
            <person name="Strittmatter M."/>
            <person name="Tonon T."/>
            <person name="Tregear J.W."/>
            <person name="Valentin K."/>
            <person name="von Dassow P."/>
            <person name="Yamagishi T."/>
            <person name="Van de Peer Y."/>
            <person name="Wincker P."/>
        </authorList>
    </citation>
    <scope>NUCLEOTIDE SEQUENCE [LARGE SCALE GENOMIC DNA]</scope>
    <source>
        <strain evidence="11">Ec32 / CCAP1310/4</strain>
    </source>
</reference>
<dbReference type="eggNOG" id="ENOG502QSPD">
    <property type="taxonomic scope" value="Eukaryota"/>
</dbReference>
<dbReference type="InterPro" id="IPR018227">
    <property type="entry name" value="Amino_acid_transport_2"/>
</dbReference>
<feature type="transmembrane region" description="Helical" evidence="9">
    <location>
        <begin position="313"/>
        <end position="333"/>
    </location>
</feature>
<dbReference type="EMBL" id="FN649750">
    <property type="protein sequence ID" value="CBJ30166.1"/>
    <property type="molecule type" value="Genomic_DNA"/>
</dbReference>
<dbReference type="Gene3D" id="1.20.1740.10">
    <property type="entry name" value="Amino acid/polyamine transporter I"/>
    <property type="match status" value="1"/>
</dbReference>
<dbReference type="Pfam" id="PF03222">
    <property type="entry name" value="Trp_Tyr_perm"/>
    <property type="match status" value="1"/>
</dbReference>
<dbReference type="GO" id="GO:0005886">
    <property type="term" value="C:plasma membrane"/>
    <property type="evidence" value="ECO:0007669"/>
    <property type="project" value="UniProtKB-SubCell"/>
</dbReference>
<keyword evidence="4" id="KW-0997">Cell inner membrane</keyword>
<accession>D7FNA9</accession>
<keyword evidence="6" id="KW-0029">Amino-acid transport</keyword>
<dbReference type="GO" id="GO:0015173">
    <property type="term" value="F:aromatic amino acid transmembrane transporter activity"/>
    <property type="evidence" value="ECO:0007669"/>
    <property type="project" value="InterPro"/>
</dbReference>
<gene>
    <name evidence="10" type="ORF">Esi_0178_0022</name>
</gene>
<evidence type="ECO:0000256" key="1">
    <source>
        <dbReference type="ARBA" id="ARBA00004429"/>
    </source>
</evidence>
<dbReference type="OrthoDB" id="204942at2759"/>
<comment type="subcellular location">
    <subcellularLocation>
        <location evidence="1">Cell inner membrane</location>
        <topology evidence="1">Multi-pass membrane protein</topology>
    </subcellularLocation>
</comment>
<feature type="transmembrane region" description="Helical" evidence="9">
    <location>
        <begin position="412"/>
        <end position="430"/>
    </location>
</feature>
<evidence type="ECO:0000256" key="3">
    <source>
        <dbReference type="ARBA" id="ARBA00022475"/>
    </source>
</evidence>
<dbReference type="EMBL" id="FN648275">
    <property type="protein sequence ID" value="CBJ30166.1"/>
    <property type="molecule type" value="Genomic_DNA"/>
</dbReference>
<proteinExistence type="predicted"/>
<feature type="transmembrane region" description="Helical" evidence="9">
    <location>
        <begin position="23"/>
        <end position="45"/>
    </location>
</feature>
<feature type="transmembrane region" description="Helical" evidence="9">
    <location>
        <begin position="150"/>
        <end position="168"/>
    </location>
</feature>